<reference evidence="7" key="1">
    <citation type="submission" date="2022-03" db="EMBL/GenBank/DDBJ databases">
        <authorList>
            <person name="Martin C."/>
        </authorList>
    </citation>
    <scope>NUCLEOTIDE SEQUENCE</scope>
</reference>
<feature type="compositionally biased region" description="Basic and acidic residues" evidence="6">
    <location>
        <begin position="231"/>
        <end position="252"/>
    </location>
</feature>
<feature type="compositionally biased region" description="Basic and acidic residues" evidence="6">
    <location>
        <begin position="627"/>
        <end position="636"/>
    </location>
</feature>
<evidence type="ECO:0000256" key="3">
    <source>
        <dbReference type="ARBA" id="ARBA00022679"/>
    </source>
</evidence>
<dbReference type="PROSITE" id="PS51154">
    <property type="entry name" value="MACRO"/>
    <property type="match status" value="2"/>
</dbReference>
<gene>
    <name evidence="7" type="ORF">OFUS_LOCUS13348</name>
</gene>
<accession>A0A8J1YCI8</accession>
<feature type="region of interest" description="Disordered" evidence="6">
    <location>
        <begin position="85"/>
        <end position="167"/>
    </location>
</feature>
<dbReference type="Gene3D" id="3.90.228.10">
    <property type="match status" value="1"/>
</dbReference>
<feature type="compositionally biased region" description="Basic and acidic residues" evidence="6">
    <location>
        <begin position="214"/>
        <end position="224"/>
    </location>
</feature>
<protein>
    <submittedName>
        <fullName evidence="7">Uncharacterized protein</fullName>
    </submittedName>
</protein>
<dbReference type="GO" id="GO:0003950">
    <property type="term" value="F:NAD+ poly-ADP-ribosyltransferase activity"/>
    <property type="evidence" value="ECO:0007669"/>
    <property type="project" value="UniProtKB-UniRule"/>
</dbReference>
<comment type="caution">
    <text evidence="7">The sequence shown here is derived from an EMBL/GenBank/DDBJ whole genome shotgun (WGS) entry which is preliminary data.</text>
</comment>
<dbReference type="GO" id="GO:0005737">
    <property type="term" value="C:cytoplasm"/>
    <property type="evidence" value="ECO:0007669"/>
    <property type="project" value="TreeGrafter"/>
</dbReference>
<feature type="region of interest" description="Disordered" evidence="6">
    <location>
        <begin position="600"/>
        <end position="654"/>
    </location>
</feature>
<feature type="compositionally biased region" description="Polar residues" evidence="6">
    <location>
        <begin position="190"/>
        <end position="199"/>
    </location>
</feature>
<proteinExistence type="predicted"/>
<dbReference type="Pfam" id="PF00644">
    <property type="entry name" value="PARP"/>
    <property type="match status" value="1"/>
</dbReference>
<feature type="compositionally biased region" description="Acidic residues" evidence="6">
    <location>
        <begin position="85"/>
        <end position="94"/>
    </location>
</feature>
<evidence type="ECO:0000313" key="8">
    <source>
        <dbReference type="Proteomes" id="UP000749559"/>
    </source>
</evidence>
<keyword evidence="5" id="KW-0539">Nucleus</keyword>
<dbReference type="EMBL" id="CAIIXF020000006">
    <property type="protein sequence ID" value="CAH1787704.1"/>
    <property type="molecule type" value="Genomic_DNA"/>
</dbReference>
<dbReference type="SUPFAM" id="SSF56399">
    <property type="entry name" value="ADP-ribosylation"/>
    <property type="match status" value="1"/>
</dbReference>
<feature type="region of interest" description="Disordered" evidence="6">
    <location>
        <begin position="183"/>
        <end position="281"/>
    </location>
</feature>
<dbReference type="GO" id="GO:0010629">
    <property type="term" value="P:negative regulation of gene expression"/>
    <property type="evidence" value="ECO:0007669"/>
    <property type="project" value="TreeGrafter"/>
</dbReference>
<organism evidence="7 8">
    <name type="scientific">Owenia fusiformis</name>
    <name type="common">Polychaete worm</name>
    <dbReference type="NCBI Taxonomy" id="6347"/>
    <lineage>
        <taxon>Eukaryota</taxon>
        <taxon>Metazoa</taxon>
        <taxon>Spiralia</taxon>
        <taxon>Lophotrochozoa</taxon>
        <taxon>Annelida</taxon>
        <taxon>Polychaeta</taxon>
        <taxon>Sedentaria</taxon>
        <taxon>Canalipalpata</taxon>
        <taxon>Sabellida</taxon>
        <taxon>Oweniida</taxon>
        <taxon>Oweniidae</taxon>
        <taxon>Owenia</taxon>
    </lineage>
</organism>
<dbReference type="OrthoDB" id="411019at2759"/>
<dbReference type="PANTHER" id="PTHR14453">
    <property type="entry name" value="PARP/ZINC FINGER CCCH TYPE DOMAIN CONTAINING PROTEIN"/>
    <property type="match status" value="1"/>
</dbReference>
<evidence type="ECO:0000313" key="7">
    <source>
        <dbReference type="EMBL" id="CAH1787704.1"/>
    </source>
</evidence>
<sequence length="1451" mass="160439">MAKVLLKGLSRETSCDGLEMFLENLLEDDDEDDLENEVTNVELKANGKAIVTFEREIEDINMLQKKLTEKPLDAVVLQCSILEGNEDSIGEEDTPSSGAHESPMGSDYDTAEEDEDEIAHSPISVEQSSPNPKKTKVESARKTQVKAELRVETSKASTDQVPSPDALPSIASVWGCAFTMNMKQKKSESSPDSQGTTNAVRKEVSPQVESTDVPLEKMPVEKEISSTSNVETERNCNDDERAVKVPSSKDAEENTGVNARDVADSNKEPEQPASSPNAPLETIKVEVSYPKIMELLKKENILEDIKEQYTCKARTREKEVIFESTDSSKLGLAKLNLIERIRDIEDKSKHCSVSPGLMNVFHKNDGLKVFQKNLEEAKFTDILASIKKGKITFFSMNEKHIEASIAMFEKLFIDETMRIESDCLHLTQSEQWKKFVNQIHKEFVVSVAYESNQPIITVAGVKKDVEQSIPRIKEYMRQNHIIEFYLEVPPDTINHFRKFGKEKLLKDIANRSDISLSFDTNKNKYAVKGVSEKAKAVKAKWDALSKTVQSRRFTVDKPGMGGFLVSTMGRALLNSVESELTEVTTDIKINRKSPYIKEPIVTKSDNKAAKASSTDDSSTDPNVDNNPARDEKDIKPTADATSGPDDETETAGPATTVKVINNITMTLVKGDISKQKADVLVNSCSRSLMDSPTTKAFLKEGGDEFGKGLEDIKSTLEDGKAKYGDVFVSDAGSKLQANYTIHAVCPPFKTNPRGLTDVFTKCFEEVKKKGKCSLAVPAIGGGKSGYSNQLVWESFCKALSSIDQTTTLTSVSFVVFGGSSFSEFCSLMNGKSPPKARSETSGTKNKEEVTLKTHTVYGNITLTFKQGDIAAAKDEILVNVLEKPTDNLQKTRSVIAKAFLDKGGPELTELVKGCMGTDTTWGDVLETTTTGSLQCTHVLHAIPTAFKYDSSGKKLKALLEKLLEKTSALGKTGIALPPIGTGRLSHYPTNEFYRALDDALKTFSSKTSSIKTVTVYVFDRQMLGDLLNKMSGTKATTRGTKFAKNDHRHGMKQSQVERRPVQESILTVPIGDTVDICLIGYSKEVLKTAEKKITDIVDDYYVEDKIMREQLTVEEVLSVMNAEQKSMTFVEKCQSGHVLLRGAKSSVEGTANSIRKKIEHDDQMGAEMFQKGTKEYLQAIAQTKNFSYPSYWKKKKPKKHCLEEVVDPKLKHEIEKICQVEWGQGGTWKSGIVGNGSDARGLTHTNIKIKKIQSVQNPQQFKKYNTHQQAMCKKAVDGDIHSIGNGELVPFTSTLGVSSLDSLLVPQINECFLFHGAKPESVDGIVSQGPDSRLTVNSMMGNGVYMAESSTKADQYADPKDQRSGGEKKMFLMRAQLGNIHVANEVYAFRRPPCVEYGKGCNNKICSAHTPCDSVLAVKRPGGAGRLLFREFIVYDNSQVYPEFLITYERI</sequence>
<dbReference type="InterPro" id="IPR012317">
    <property type="entry name" value="Poly(ADP-ribose)pol_cat_dom"/>
</dbReference>
<dbReference type="PROSITE" id="PS51059">
    <property type="entry name" value="PARP_CATALYTIC"/>
    <property type="match status" value="1"/>
</dbReference>
<dbReference type="GO" id="GO:0005634">
    <property type="term" value="C:nucleus"/>
    <property type="evidence" value="ECO:0007669"/>
    <property type="project" value="UniProtKB-SubCell"/>
</dbReference>
<dbReference type="Proteomes" id="UP000749559">
    <property type="component" value="Unassembled WGS sequence"/>
</dbReference>
<feature type="compositionally biased region" description="Basic and acidic residues" evidence="6">
    <location>
        <begin position="261"/>
        <end position="270"/>
    </location>
</feature>
<evidence type="ECO:0000256" key="4">
    <source>
        <dbReference type="ARBA" id="ARBA00023027"/>
    </source>
</evidence>
<dbReference type="SMART" id="SM00506">
    <property type="entry name" value="A1pp"/>
    <property type="match status" value="2"/>
</dbReference>
<evidence type="ECO:0000256" key="2">
    <source>
        <dbReference type="ARBA" id="ARBA00022676"/>
    </source>
</evidence>
<dbReference type="InterPro" id="IPR052056">
    <property type="entry name" value="Mono-ARTD/PARP"/>
</dbReference>
<dbReference type="InterPro" id="IPR002589">
    <property type="entry name" value="Macro_dom"/>
</dbReference>
<keyword evidence="8" id="KW-1185">Reference proteome</keyword>
<dbReference type="SUPFAM" id="SSF52949">
    <property type="entry name" value="Macro domain-like"/>
    <property type="match status" value="2"/>
</dbReference>
<feature type="compositionally biased region" description="Basic and acidic residues" evidence="6">
    <location>
        <begin position="135"/>
        <end position="153"/>
    </location>
</feature>
<comment type="subcellular location">
    <subcellularLocation>
        <location evidence="1">Nucleus</location>
    </subcellularLocation>
</comment>
<name>A0A8J1YCI8_OWEFU</name>
<dbReference type="Gene3D" id="3.40.220.10">
    <property type="entry name" value="Leucine Aminopeptidase, subunit E, domain 1"/>
    <property type="match status" value="2"/>
</dbReference>
<evidence type="ECO:0000256" key="1">
    <source>
        <dbReference type="ARBA" id="ARBA00004123"/>
    </source>
</evidence>
<keyword evidence="4" id="KW-0520">NAD</keyword>
<dbReference type="GO" id="GO:0003714">
    <property type="term" value="F:transcription corepressor activity"/>
    <property type="evidence" value="ECO:0007669"/>
    <property type="project" value="TreeGrafter"/>
</dbReference>
<dbReference type="Pfam" id="PF01661">
    <property type="entry name" value="Macro"/>
    <property type="match status" value="2"/>
</dbReference>
<dbReference type="InterPro" id="IPR043472">
    <property type="entry name" value="Macro_dom-like"/>
</dbReference>
<keyword evidence="2" id="KW-0328">Glycosyltransferase</keyword>
<dbReference type="PANTHER" id="PTHR14453:SF67">
    <property type="entry name" value="POLY [ADP-RIBOSE] POLYMERASE"/>
    <property type="match status" value="1"/>
</dbReference>
<evidence type="ECO:0000256" key="5">
    <source>
        <dbReference type="ARBA" id="ARBA00023242"/>
    </source>
</evidence>
<feature type="compositionally biased region" description="Low complexity" evidence="6">
    <location>
        <begin position="609"/>
        <end position="625"/>
    </location>
</feature>
<evidence type="ECO:0000256" key="6">
    <source>
        <dbReference type="SAM" id="MobiDB-lite"/>
    </source>
</evidence>
<keyword evidence="3" id="KW-0808">Transferase</keyword>